<dbReference type="STRING" id="933084.A0A067PJ27"/>
<evidence type="ECO:0000259" key="2">
    <source>
        <dbReference type="SMART" id="SM00731"/>
    </source>
</evidence>
<feature type="domain" description="SprT-like" evidence="2">
    <location>
        <begin position="298"/>
        <end position="455"/>
    </location>
</feature>
<feature type="compositionally biased region" description="Polar residues" evidence="1">
    <location>
        <begin position="107"/>
        <end position="127"/>
    </location>
</feature>
<feature type="compositionally biased region" description="Low complexity" evidence="1">
    <location>
        <begin position="89"/>
        <end position="106"/>
    </location>
</feature>
<organism evidence="3 4">
    <name type="scientific">Jaapia argillacea MUCL 33604</name>
    <dbReference type="NCBI Taxonomy" id="933084"/>
    <lineage>
        <taxon>Eukaryota</taxon>
        <taxon>Fungi</taxon>
        <taxon>Dikarya</taxon>
        <taxon>Basidiomycota</taxon>
        <taxon>Agaricomycotina</taxon>
        <taxon>Agaricomycetes</taxon>
        <taxon>Agaricomycetidae</taxon>
        <taxon>Jaapiales</taxon>
        <taxon>Jaapiaceae</taxon>
        <taxon>Jaapia</taxon>
    </lineage>
</organism>
<dbReference type="SMART" id="SM00731">
    <property type="entry name" value="SprT"/>
    <property type="match status" value="1"/>
</dbReference>
<dbReference type="InParanoid" id="A0A067PJ27"/>
<evidence type="ECO:0000313" key="3">
    <source>
        <dbReference type="EMBL" id="KDQ54908.1"/>
    </source>
</evidence>
<dbReference type="GO" id="GO:0006950">
    <property type="term" value="P:response to stress"/>
    <property type="evidence" value="ECO:0007669"/>
    <property type="project" value="UniProtKB-ARBA"/>
</dbReference>
<dbReference type="PANTHER" id="PTHR23099:SF0">
    <property type="entry name" value="GERM CELL NUCLEAR ACIDIC PROTEIN"/>
    <property type="match status" value="1"/>
</dbReference>
<sequence>MTDNILYPRIPSPGPSRFVTDVSLRAWTRRPLVATTSQNEIVPDSEEERYVESLLDPVPSAKGKNAGVTWTKKMEVIEISSDEEEETPHPTSVAPAPVVPRPRISPTTDVVSPSSRSSRTHPITSTPRSRRIVYSSSSDASDKELHTLAPPRLAEIDVIEISDSSSSEPNQPNVKGKQKSTDTKSPSPVPAKSGRTGEQQWAADDGSILTLNEPPSARKPIRKKQAVTTGSSNGSLVSTPSGLRIDTSVTFDRALLETPTRQRSLLEQGTTNSQTPSSAKTPRNGKKAREAAEQNRREVYAKDLFEELNASVFKNGLPQDTKLTWSKRLLTTAGRARWHRSREGTQTSEIELATKILDCDERIRNTLSHEMCHLACWVINQDPKEGHGKAWKAWASKVMRKHPEIEISTKHNYEIKYPFEWECEECLKVYGRFSKSIRPDECVCGVCEVGKLVPLFVTRATGPPRTKAGSRMAAGTCRDSPRSISRKPTSPLEADISSDSDSDVAILTTALGGVRISAVPDVLDLTI</sequence>
<gene>
    <name evidence="3" type="ORF">JAAARDRAFT_38024</name>
</gene>
<feature type="compositionally biased region" description="Polar residues" evidence="1">
    <location>
        <begin position="259"/>
        <end position="281"/>
    </location>
</feature>
<feature type="compositionally biased region" description="Polar residues" evidence="1">
    <location>
        <begin position="226"/>
        <end position="241"/>
    </location>
</feature>
<feature type="compositionally biased region" description="Low complexity" evidence="1">
    <location>
        <begin position="159"/>
        <end position="168"/>
    </location>
</feature>
<dbReference type="OrthoDB" id="20772at2759"/>
<reference evidence="4" key="1">
    <citation type="journal article" date="2014" name="Proc. Natl. Acad. Sci. U.S.A.">
        <title>Extensive sampling of basidiomycete genomes demonstrates inadequacy of the white-rot/brown-rot paradigm for wood decay fungi.</title>
        <authorList>
            <person name="Riley R."/>
            <person name="Salamov A.A."/>
            <person name="Brown D.W."/>
            <person name="Nagy L.G."/>
            <person name="Floudas D."/>
            <person name="Held B.W."/>
            <person name="Levasseur A."/>
            <person name="Lombard V."/>
            <person name="Morin E."/>
            <person name="Otillar R."/>
            <person name="Lindquist E.A."/>
            <person name="Sun H."/>
            <person name="LaButti K.M."/>
            <person name="Schmutz J."/>
            <person name="Jabbour D."/>
            <person name="Luo H."/>
            <person name="Baker S.E."/>
            <person name="Pisabarro A.G."/>
            <person name="Walton J.D."/>
            <person name="Blanchette R.A."/>
            <person name="Henrissat B."/>
            <person name="Martin F."/>
            <person name="Cullen D."/>
            <person name="Hibbett D.S."/>
            <person name="Grigoriev I.V."/>
        </authorList>
    </citation>
    <scope>NUCLEOTIDE SEQUENCE [LARGE SCALE GENOMIC DNA]</scope>
    <source>
        <strain evidence="4">MUCL 33604</strain>
    </source>
</reference>
<evidence type="ECO:0000313" key="4">
    <source>
        <dbReference type="Proteomes" id="UP000027265"/>
    </source>
</evidence>
<feature type="region of interest" description="Disordered" evidence="1">
    <location>
        <begin position="464"/>
        <end position="497"/>
    </location>
</feature>
<evidence type="ECO:0000256" key="1">
    <source>
        <dbReference type="SAM" id="MobiDB-lite"/>
    </source>
</evidence>
<name>A0A067PJ27_9AGAM</name>
<dbReference type="EMBL" id="KL197727">
    <property type="protein sequence ID" value="KDQ54908.1"/>
    <property type="molecule type" value="Genomic_DNA"/>
</dbReference>
<dbReference type="GO" id="GO:0005634">
    <property type="term" value="C:nucleus"/>
    <property type="evidence" value="ECO:0007669"/>
    <property type="project" value="TreeGrafter"/>
</dbReference>
<feature type="region of interest" description="Disordered" evidence="1">
    <location>
        <begin position="257"/>
        <end position="294"/>
    </location>
</feature>
<dbReference type="HOGENOM" id="CLU_033926_1_0_1"/>
<dbReference type="Proteomes" id="UP000027265">
    <property type="component" value="Unassembled WGS sequence"/>
</dbReference>
<dbReference type="InterPro" id="IPR006640">
    <property type="entry name" value="SprT-like_domain"/>
</dbReference>
<dbReference type="Pfam" id="PF10263">
    <property type="entry name" value="SprT-like"/>
    <property type="match status" value="1"/>
</dbReference>
<dbReference type="AlphaFoldDB" id="A0A067PJ27"/>
<protein>
    <recommendedName>
        <fullName evidence="2">SprT-like domain-containing protein</fullName>
    </recommendedName>
</protein>
<proteinExistence type="predicted"/>
<accession>A0A067PJ27</accession>
<dbReference type="PANTHER" id="PTHR23099">
    <property type="entry name" value="TRANSCRIPTIONAL REGULATOR"/>
    <property type="match status" value="1"/>
</dbReference>
<feature type="region of interest" description="Disordered" evidence="1">
    <location>
        <begin position="81"/>
        <end position="242"/>
    </location>
</feature>
<keyword evidence="4" id="KW-1185">Reference proteome</keyword>